<evidence type="ECO:0000256" key="6">
    <source>
        <dbReference type="ARBA" id="ARBA00023004"/>
    </source>
</evidence>
<dbReference type="InterPro" id="IPR038297">
    <property type="entry name" value="CcmH/CycL/NrfF/Ccl2_sf"/>
</dbReference>
<dbReference type="AlphaFoldDB" id="A0A915U576"/>
<dbReference type="GO" id="GO:0005886">
    <property type="term" value="C:plasma membrane"/>
    <property type="evidence" value="ECO:0007669"/>
    <property type="project" value="TreeGrafter"/>
</dbReference>
<feature type="domain" description="CcmH/CycL/Ccl2/NrfF N-terminal" evidence="8">
    <location>
        <begin position="26"/>
        <end position="135"/>
    </location>
</feature>
<dbReference type="PANTHER" id="PTHR47870">
    <property type="entry name" value="CYTOCHROME C-TYPE BIOGENESIS PROTEIN CCMH"/>
    <property type="match status" value="1"/>
</dbReference>
<keyword evidence="7" id="KW-1133">Transmembrane helix</keyword>
<keyword evidence="5" id="KW-0201">Cytochrome c-type biogenesis</keyword>
<evidence type="ECO:0000256" key="3">
    <source>
        <dbReference type="ARBA" id="ARBA00022723"/>
    </source>
</evidence>
<dbReference type="Proteomes" id="UP001063350">
    <property type="component" value="Chromosome"/>
</dbReference>
<accession>A0A915U576</accession>
<keyword evidence="10" id="KW-1185">Reference proteome</keyword>
<dbReference type="RefSeq" id="WP_267928666.1">
    <property type="nucleotide sequence ID" value="NZ_AP024233.1"/>
</dbReference>
<sequence>MKILIPVMLLFALFGQVSGAHALTRTEVEKNLICYACPGEPLNIDRCSGGDQMRAEIDRRLALGQDKETILNFFVQRFGEDILTVPPRKGFNLVAWAAPFVALFIGLAVATILTWRWAAAGRRAEKTIAEKTEAEALYLDMEKRVEDELKRLEDDA</sequence>
<keyword evidence="4 7" id="KW-0732">Signal</keyword>
<gene>
    <name evidence="9" type="ORF">GF1_11430</name>
</gene>
<keyword evidence="6 7" id="KW-0408">Iron</keyword>
<dbReference type="EMBL" id="AP024233">
    <property type="protein sequence ID" value="BCO08767.1"/>
    <property type="molecule type" value="Genomic_DNA"/>
</dbReference>
<evidence type="ECO:0000313" key="9">
    <source>
        <dbReference type="EMBL" id="BCO08767.1"/>
    </source>
</evidence>
<dbReference type="PANTHER" id="PTHR47870:SF1">
    <property type="entry name" value="CYTOCHROME C-TYPE BIOGENESIS PROTEIN CCMH"/>
    <property type="match status" value="1"/>
</dbReference>
<comment type="similarity">
    <text evidence="1 7">Belongs to the CcmH/CycL/Ccl2/NrfF family.</text>
</comment>
<keyword evidence="7" id="KW-0472">Membrane</keyword>
<evidence type="ECO:0000256" key="5">
    <source>
        <dbReference type="ARBA" id="ARBA00022748"/>
    </source>
</evidence>
<evidence type="ECO:0000256" key="4">
    <source>
        <dbReference type="ARBA" id="ARBA00022729"/>
    </source>
</evidence>
<evidence type="ECO:0000256" key="2">
    <source>
        <dbReference type="ARBA" id="ARBA00022617"/>
    </source>
</evidence>
<evidence type="ECO:0000256" key="1">
    <source>
        <dbReference type="ARBA" id="ARBA00010342"/>
    </source>
</evidence>
<proteinExistence type="inferred from homology"/>
<feature type="signal peptide" evidence="7">
    <location>
        <begin position="1"/>
        <end position="22"/>
    </location>
</feature>
<reference evidence="9" key="1">
    <citation type="submission" date="2020-12" db="EMBL/GenBank/DDBJ databases">
        <title>Desulfobium dissulfuricans gen. nov., sp. nov., a novel mesophilic, sulfate-reducing bacterium isolated from a deep-sea hydrothermal vent.</title>
        <authorList>
            <person name="Hashimoto Y."/>
            <person name="Tame A."/>
            <person name="Sawayama S."/>
            <person name="Miyazaki J."/>
            <person name="Takai K."/>
            <person name="Nakagawa S."/>
        </authorList>
    </citation>
    <scope>NUCLEOTIDE SEQUENCE</scope>
    <source>
        <strain evidence="9">GF1</strain>
    </source>
</reference>
<comment type="function">
    <text evidence="7">Possible subunit of a heme lyase.</text>
</comment>
<dbReference type="KEGG" id="ddu:GF1_11430"/>
<protein>
    <recommendedName>
        <fullName evidence="7">Cytochrome c-type biogenesis protein</fullName>
    </recommendedName>
</protein>
<organism evidence="9 10">
    <name type="scientific">Desulfolithobacter dissulfuricans</name>
    <dbReference type="NCBI Taxonomy" id="2795293"/>
    <lineage>
        <taxon>Bacteria</taxon>
        <taxon>Pseudomonadati</taxon>
        <taxon>Thermodesulfobacteriota</taxon>
        <taxon>Desulfobulbia</taxon>
        <taxon>Desulfobulbales</taxon>
        <taxon>Desulfobulbaceae</taxon>
        <taxon>Desulfolithobacter</taxon>
    </lineage>
</organism>
<feature type="chain" id="PRO_5038169320" description="Cytochrome c-type biogenesis protein" evidence="7">
    <location>
        <begin position="23"/>
        <end position="156"/>
    </location>
</feature>
<dbReference type="InterPro" id="IPR005616">
    <property type="entry name" value="CcmH/CycL/Ccl2/NrfF_N"/>
</dbReference>
<dbReference type="CDD" id="cd16378">
    <property type="entry name" value="CcmH_N"/>
    <property type="match status" value="1"/>
</dbReference>
<keyword evidence="2 7" id="KW-0349">Heme</keyword>
<dbReference type="InterPro" id="IPR051263">
    <property type="entry name" value="C-type_cytochrome_biogenesis"/>
</dbReference>
<dbReference type="Gene3D" id="1.10.8.640">
    <property type="entry name" value="Cytochrome C biogenesis protein"/>
    <property type="match status" value="1"/>
</dbReference>
<dbReference type="GO" id="GO:0017004">
    <property type="term" value="P:cytochrome complex assembly"/>
    <property type="evidence" value="ECO:0007669"/>
    <property type="project" value="UniProtKB-KW"/>
</dbReference>
<name>A0A915U576_9BACT</name>
<dbReference type="GO" id="GO:0046872">
    <property type="term" value="F:metal ion binding"/>
    <property type="evidence" value="ECO:0007669"/>
    <property type="project" value="UniProtKB-KW"/>
</dbReference>
<dbReference type="Pfam" id="PF03918">
    <property type="entry name" value="CcmH"/>
    <property type="match status" value="1"/>
</dbReference>
<evidence type="ECO:0000256" key="7">
    <source>
        <dbReference type="RuleBase" id="RU364112"/>
    </source>
</evidence>
<evidence type="ECO:0000259" key="8">
    <source>
        <dbReference type="Pfam" id="PF03918"/>
    </source>
</evidence>
<keyword evidence="7" id="KW-0812">Transmembrane</keyword>
<keyword evidence="3 7" id="KW-0479">Metal-binding</keyword>
<feature type="transmembrane region" description="Helical" evidence="7">
    <location>
        <begin position="93"/>
        <end position="115"/>
    </location>
</feature>
<evidence type="ECO:0000313" key="10">
    <source>
        <dbReference type="Proteomes" id="UP001063350"/>
    </source>
</evidence>